<evidence type="ECO:0000256" key="1">
    <source>
        <dbReference type="ARBA" id="ARBA00004173"/>
    </source>
</evidence>
<keyword evidence="3 10" id="KW-0689">Ribosomal protein</keyword>
<evidence type="ECO:0000256" key="8">
    <source>
        <dbReference type="SAM" id="MobiDB-lite"/>
    </source>
</evidence>
<evidence type="ECO:0000313" key="11">
    <source>
        <dbReference type="Proteomes" id="UP000283841"/>
    </source>
</evidence>
<dbReference type="InterPro" id="IPR047988">
    <property type="entry name" value="Ribosomal_uS7m_fungi"/>
</dbReference>
<comment type="function">
    <text evidence="6">Component of the mitochondrial ribosome (mitoribosome), a dedicated translation machinery responsible for the synthesis of mitochondrial genome-encoded proteins, including at least some of the essential transmembrane subunits of the mitochondrial respiratory chain. The mitoribosomes are attached to the mitochondrial inner membrane and translation products are cotranslationally integrated into the membrane.</text>
</comment>
<name>A0A443HZ03_BYSSP</name>
<evidence type="ECO:0000313" key="10">
    <source>
        <dbReference type="EMBL" id="RWQ97082.1"/>
    </source>
</evidence>
<keyword evidence="11" id="KW-1185">Reference proteome</keyword>
<sequence length="377" mass="41185">MPPRLNLFTARSAVSALRQPSALFSGYVNANNSAASSRLFSRNGSAPQFAGLASSGRAQRRMNSSNSGAKDQAQEQPKGPTQDPLPHVNEEAAAIDKILSGKKCDGSAPGSPEMEHGSPVEEILSRDEEAKKYAPKVLQAQIKGSKGTRSYSTSARLRQQELKNSVAGPDDRSTSVVANMIAQATQEAVERQPGLKFDMPELPLPRTENFRHRYDPLVEQFTKLLMEDGKLSLAQKNMEYILNHLRSASPPQINPKRRLLPGPPAPQLPLNPILYLTLIVDSVAPLLKIRQQKGIAGGGAALQIPVPLAMRQRRRTAIKWILDAADRRRDSKLAVRVANELTAVAEGRSSVWDKREQVHKIGIAGRSNLKLVTRGGR</sequence>
<dbReference type="InterPro" id="IPR000235">
    <property type="entry name" value="Ribosomal_uS7"/>
</dbReference>
<evidence type="ECO:0000256" key="5">
    <source>
        <dbReference type="ARBA" id="ARBA00023274"/>
    </source>
</evidence>
<dbReference type="RefSeq" id="XP_028486727.1">
    <property type="nucleotide sequence ID" value="XM_028630306.1"/>
</dbReference>
<dbReference type="SUPFAM" id="SSF47973">
    <property type="entry name" value="Ribosomal protein S7"/>
    <property type="match status" value="1"/>
</dbReference>
<comment type="subcellular location">
    <subcellularLocation>
        <location evidence="1">Mitochondrion</location>
    </subcellularLocation>
</comment>
<dbReference type="GO" id="GO:1990904">
    <property type="term" value="C:ribonucleoprotein complex"/>
    <property type="evidence" value="ECO:0007669"/>
    <property type="project" value="UniProtKB-KW"/>
</dbReference>
<feature type="region of interest" description="Disordered" evidence="8">
    <location>
        <begin position="101"/>
        <end position="120"/>
    </location>
</feature>
<dbReference type="CDD" id="cd14868">
    <property type="entry name" value="uS7_Mitochondria_Fungi"/>
    <property type="match status" value="1"/>
</dbReference>
<dbReference type="Proteomes" id="UP000283841">
    <property type="component" value="Unassembled WGS sequence"/>
</dbReference>
<proteinExistence type="inferred from homology"/>
<dbReference type="GO" id="GO:0005739">
    <property type="term" value="C:mitochondrion"/>
    <property type="evidence" value="ECO:0007669"/>
    <property type="project" value="UniProtKB-SubCell"/>
</dbReference>
<reference evidence="10 11" key="1">
    <citation type="journal article" date="2018" name="Front. Microbiol.">
        <title>Genomic and genetic insights into a cosmopolitan fungus, Paecilomyces variotii (Eurotiales).</title>
        <authorList>
            <person name="Urquhart A.S."/>
            <person name="Mondo S.J."/>
            <person name="Makela M.R."/>
            <person name="Hane J.K."/>
            <person name="Wiebenga A."/>
            <person name="He G."/>
            <person name="Mihaltcheva S."/>
            <person name="Pangilinan J."/>
            <person name="Lipzen A."/>
            <person name="Barry K."/>
            <person name="de Vries R.P."/>
            <person name="Grigoriev I.V."/>
            <person name="Idnurm A."/>
        </authorList>
    </citation>
    <scope>NUCLEOTIDE SEQUENCE [LARGE SCALE GENOMIC DNA]</scope>
    <source>
        <strain evidence="10 11">CBS 101075</strain>
    </source>
</reference>
<evidence type="ECO:0000256" key="6">
    <source>
        <dbReference type="ARBA" id="ARBA00037226"/>
    </source>
</evidence>
<evidence type="ECO:0000259" key="9">
    <source>
        <dbReference type="Pfam" id="PF00177"/>
    </source>
</evidence>
<comment type="similarity">
    <text evidence="2">Belongs to the universal ribosomal protein uS7 family.</text>
</comment>
<comment type="caution">
    <text evidence="10">The sequence shown here is derived from an EMBL/GenBank/DDBJ whole genome shotgun (WGS) entry which is preliminary data.</text>
</comment>
<dbReference type="AlphaFoldDB" id="A0A443HZ03"/>
<dbReference type="PANTHER" id="PTHR11205">
    <property type="entry name" value="RIBOSOMAL PROTEIN S7"/>
    <property type="match status" value="1"/>
</dbReference>
<evidence type="ECO:0000256" key="7">
    <source>
        <dbReference type="ARBA" id="ARBA00039306"/>
    </source>
</evidence>
<accession>A0A443HZ03</accession>
<keyword evidence="4" id="KW-0496">Mitochondrion</keyword>
<dbReference type="FunFam" id="1.10.455.10:FF:000006">
    <property type="entry name" value="37S ribosomal protein S7, mitochondrial"/>
    <property type="match status" value="1"/>
</dbReference>
<organism evidence="10 11">
    <name type="scientific">Byssochlamys spectabilis</name>
    <name type="common">Paecilomyces variotii</name>
    <dbReference type="NCBI Taxonomy" id="264951"/>
    <lineage>
        <taxon>Eukaryota</taxon>
        <taxon>Fungi</taxon>
        <taxon>Dikarya</taxon>
        <taxon>Ascomycota</taxon>
        <taxon>Pezizomycotina</taxon>
        <taxon>Eurotiomycetes</taxon>
        <taxon>Eurotiomycetidae</taxon>
        <taxon>Eurotiales</taxon>
        <taxon>Thermoascaceae</taxon>
        <taxon>Paecilomyces</taxon>
    </lineage>
</organism>
<evidence type="ECO:0000256" key="2">
    <source>
        <dbReference type="ARBA" id="ARBA00007151"/>
    </source>
</evidence>
<dbReference type="EMBL" id="RCNU01000003">
    <property type="protein sequence ID" value="RWQ97082.1"/>
    <property type="molecule type" value="Genomic_DNA"/>
</dbReference>
<dbReference type="Gene3D" id="1.10.455.10">
    <property type="entry name" value="Ribosomal protein S7 domain"/>
    <property type="match status" value="1"/>
</dbReference>
<dbReference type="Pfam" id="PF00177">
    <property type="entry name" value="Ribosomal_S7"/>
    <property type="match status" value="1"/>
</dbReference>
<dbReference type="GO" id="GO:0005840">
    <property type="term" value="C:ribosome"/>
    <property type="evidence" value="ECO:0007669"/>
    <property type="project" value="UniProtKB-KW"/>
</dbReference>
<dbReference type="GO" id="GO:0006412">
    <property type="term" value="P:translation"/>
    <property type="evidence" value="ECO:0007669"/>
    <property type="project" value="InterPro"/>
</dbReference>
<feature type="region of interest" description="Disordered" evidence="8">
    <location>
        <begin position="49"/>
        <end position="86"/>
    </location>
</feature>
<evidence type="ECO:0000256" key="4">
    <source>
        <dbReference type="ARBA" id="ARBA00023128"/>
    </source>
</evidence>
<keyword evidence="5" id="KW-0687">Ribonucleoprotein</keyword>
<gene>
    <name evidence="10" type="ORF">C8Q69DRAFT_462303</name>
</gene>
<protein>
    <recommendedName>
        <fullName evidence="7">Small ribosomal subunit protein uS7m</fullName>
    </recommendedName>
</protein>
<feature type="domain" description="Small ribosomal subunit protein uS7" evidence="9">
    <location>
        <begin position="213"/>
        <end position="366"/>
    </location>
</feature>
<dbReference type="STRING" id="264951.A0A443HZ03"/>
<dbReference type="VEuPathDB" id="FungiDB:C8Q69DRAFT_462303"/>
<dbReference type="InterPro" id="IPR023798">
    <property type="entry name" value="Ribosomal_uS7_dom"/>
</dbReference>
<dbReference type="GeneID" id="39599583"/>
<evidence type="ECO:0000256" key="3">
    <source>
        <dbReference type="ARBA" id="ARBA00022980"/>
    </source>
</evidence>
<dbReference type="InterPro" id="IPR036823">
    <property type="entry name" value="Ribosomal_uS7_dom_sf"/>
</dbReference>